<reference evidence="6 7" key="1">
    <citation type="submission" date="2020-01" db="EMBL/GenBank/DDBJ databases">
        <title>Complete genome sequence of Chitinophaga sp. H33E-04 isolated from quinoa roots.</title>
        <authorList>
            <person name="Weon H.-Y."/>
            <person name="Lee S.A."/>
        </authorList>
    </citation>
    <scope>NUCLEOTIDE SEQUENCE [LARGE SCALE GENOMIC DNA]</scope>
    <source>
        <strain evidence="6 7">H33E-04</strain>
    </source>
</reference>
<dbReference type="Pfam" id="PF02225">
    <property type="entry name" value="PA"/>
    <property type="match status" value="1"/>
</dbReference>
<evidence type="ECO:0000256" key="2">
    <source>
        <dbReference type="SAM" id="SignalP"/>
    </source>
</evidence>
<feature type="signal peptide" evidence="2">
    <location>
        <begin position="1"/>
        <end position="21"/>
    </location>
</feature>
<dbReference type="Gene3D" id="3.50.30.30">
    <property type="match status" value="1"/>
</dbReference>
<feature type="chain" id="PRO_5025447512" evidence="2">
    <location>
        <begin position="22"/>
        <end position="751"/>
    </location>
</feature>
<evidence type="ECO:0000259" key="3">
    <source>
        <dbReference type="Pfam" id="PF02225"/>
    </source>
</evidence>
<dbReference type="RefSeq" id="WP_162330387.1">
    <property type="nucleotide sequence ID" value="NZ_CP048113.1"/>
</dbReference>
<accession>A0A6B9ZBJ8</accession>
<evidence type="ECO:0000313" key="7">
    <source>
        <dbReference type="Proteomes" id="UP000476411"/>
    </source>
</evidence>
<dbReference type="InterPro" id="IPR046450">
    <property type="entry name" value="PA_dom_sf"/>
</dbReference>
<sequence length="751" mass="82201">MDLRKTAGSIALLLVLQGAYAQQKLSGFNSEHAQQQLELEARFDKELSAAAIGNNIKTLSAKQHYLGTPRDKWVAEHILQQFKSYGWDAKVETYQVLFPTPKTRILEASYPANYKAVLKEPALKEDASTGQPDELPTYNAWSADGDVTGELVFVNYGLPEDYEYLERLGIDVKGKIVIAKYGRSWRGIKPKVAQEHGAIGTLIYSDPKDDGYYQGDVYPQGAFKSEYGVQRGAVMDMVIYPGDPLTPGVGATENAQRLERAAATNLLKIPVLPISYHDAAPLLEALEGPVAPESWRGALPFTYHVGPGKAKVHLKLEFDWKMVPAYNVIATMKGSQYPDQWVIRGNHHDAWVYGAADPVSGLSSLLEEAKAIGELAKRGYKPKRTLVYAAWDGEEPGLLGSTEWVETHAAELQQKAVAYINSDGNSRGFMGVGGSHALEPFVGEIARSISDPQTKVSIFERKQAADVVAASTTKAKKDILAKKDLTISALGSGSDYSSFLQHLGIPSLNVGFGGEGAGGEYHSIYDTYENYSRFKDPGFEYGVALSKLAGHAALRLADADVLPFDFRSLAKTITGYITDLISLADQMRESTAVENQIISSNAYQLAGDATKPLKVPAAKSEVPYIDFSKLQNALVAFDKVVQQLQDVKKGQLPAAKQDVLNKALYQAEQQLLHAGGLPNRDWYKHVIYAPGFYTGYGVKTMPGIREAIEQRKWKEAEEQLTIAANAVNRLTDYLEQTLAAVKPAPETADSK</sequence>
<dbReference type="Pfam" id="PF04389">
    <property type="entry name" value="Peptidase_M28"/>
    <property type="match status" value="1"/>
</dbReference>
<evidence type="ECO:0000256" key="1">
    <source>
        <dbReference type="ARBA" id="ARBA00005634"/>
    </source>
</evidence>
<dbReference type="SUPFAM" id="SSF52025">
    <property type="entry name" value="PA domain"/>
    <property type="match status" value="1"/>
</dbReference>
<evidence type="ECO:0000259" key="4">
    <source>
        <dbReference type="Pfam" id="PF04253"/>
    </source>
</evidence>
<dbReference type="SUPFAM" id="SSF47672">
    <property type="entry name" value="Transferrin receptor-like dimerisation domain"/>
    <property type="match status" value="1"/>
</dbReference>
<dbReference type="PANTHER" id="PTHR10404">
    <property type="entry name" value="N-ACETYLATED-ALPHA-LINKED ACIDIC DIPEPTIDASE"/>
    <property type="match status" value="1"/>
</dbReference>
<feature type="domain" description="Transferrin receptor-like dimerisation" evidence="4">
    <location>
        <begin position="627"/>
        <end position="734"/>
    </location>
</feature>
<dbReference type="CDD" id="cd02121">
    <property type="entry name" value="PA_GCPII_like"/>
    <property type="match status" value="1"/>
</dbReference>
<dbReference type="Gene3D" id="1.20.930.40">
    <property type="entry name" value="Transferrin receptor-like, dimerisation domain"/>
    <property type="match status" value="1"/>
</dbReference>
<dbReference type="InterPro" id="IPR007365">
    <property type="entry name" value="TFR-like_dimer_dom"/>
</dbReference>
<dbReference type="Pfam" id="PF04253">
    <property type="entry name" value="TFR_dimer"/>
    <property type="match status" value="1"/>
</dbReference>
<proteinExistence type="inferred from homology"/>
<evidence type="ECO:0000259" key="5">
    <source>
        <dbReference type="Pfam" id="PF04389"/>
    </source>
</evidence>
<keyword evidence="7" id="KW-1185">Reference proteome</keyword>
<evidence type="ECO:0000313" key="6">
    <source>
        <dbReference type="EMBL" id="QHS58684.1"/>
    </source>
</evidence>
<dbReference type="Gene3D" id="3.40.630.10">
    <property type="entry name" value="Zn peptidases"/>
    <property type="match status" value="1"/>
</dbReference>
<dbReference type="InterPro" id="IPR003137">
    <property type="entry name" value="PA_domain"/>
</dbReference>
<organism evidence="6 7">
    <name type="scientific">Chitinophaga agri</name>
    <dbReference type="NCBI Taxonomy" id="2703787"/>
    <lineage>
        <taxon>Bacteria</taxon>
        <taxon>Pseudomonadati</taxon>
        <taxon>Bacteroidota</taxon>
        <taxon>Chitinophagia</taxon>
        <taxon>Chitinophagales</taxon>
        <taxon>Chitinophagaceae</taxon>
        <taxon>Chitinophaga</taxon>
    </lineage>
</organism>
<dbReference type="Proteomes" id="UP000476411">
    <property type="component" value="Chromosome"/>
</dbReference>
<dbReference type="InterPro" id="IPR036757">
    <property type="entry name" value="TFR-like_dimer_dom_sf"/>
</dbReference>
<dbReference type="KEGG" id="chih:GWR21_03430"/>
<dbReference type="EMBL" id="CP048113">
    <property type="protein sequence ID" value="QHS58684.1"/>
    <property type="molecule type" value="Genomic_DNA"/>
</dbReference>
<keyword evidence="2" id="KW-0732">Signal</keyword>
<feature type="domain" description="Peptidase M28" evidence="5">
    <location>
        <begin position="327"/>
        <end position="532"/>
    </location>
</feature>
<name>A0A6B9ZBJ8_9BACT</name>
<gene>
    <name evidence="6" type="ORF">GWR21_03430</name>
</gene>
<dbReference type="InterPro" id="IPR007484">
    <property type="entry name" value="Peptidase_M28"/>
</dbReference>
<dbReference type="InterPro" id="IPR039373">
    <property type="entry name" value="Peptidase_M28B"/>
</dbReference>
<dbReference type="FunFam" id="3.40.630.10:FF:000101">
    <property type="entry name" value="N-acetylated alpha-linked acidic dipeptidase like 1"/>
    <property type="match status" value="1"/>
</dbReference>
<dbReference type="SUPFAM" id="SSF53187">
    <property type="entry name" value="Zn-dependent exopeptidases"/>
    <property type="match status" value="1"/>
</dbReference>
<comment type="similarity">
    <text evidence="1">Belongs to the peptidase M28 family. M28B subfamily.</text>
</comment>
<protein>
    <submittedName>
        <fullName evidence="6">M28 family peptidase</fullName>
    </submittedName>
</protein>
<dbReference type="PANTHER" id="PTHR10404:SF46">
    <property type="entry name" value="VACUOLAR PROTEIN SORTING-ASSOCIATED PROTEIN 70"/>
    <property type="match status" value="1"/>
</dbReference>
<dbReference type="AlphaFoldDB" id="A0A6B9ZBJ8"/>
<feature type="domain" description="PA" evidence="3">
    <location>
        <begin position="147"/>
        <end position="214"/>
    </location>
</feature>